<reference evidence="2" key="2">
    <citation type="submission" date="2021-04" db="EMBL/GenBank/DDBJ databases">
        <authorList>
            <person name="Gilroy R."/>
        </authorList>
    </citation>
    <scope>NUCLEOTIDE SEQUENCE</scope>
    <source>
        <strain evidence="2">ChiBcec16-3735</strain>
    </source>
</reference>
<organism evidence="2 3">
    <name type="scientific">Candidatus Faecalibacterium gallistercoris</name>
    <dbReference type="NCBI Taxonomy" id="2838579"/>
    <lineage>
        <taxon>Bacteria</taxon>
        <taxon>Bacillati</taxon>
        <taxon>Bacillota</taxon>
        <taxon>Clostridia</taxon>
        <taxon>Eubacteriales</taxon>
        <taxon>Oscillospiraceae</taxon>
        <taxon>Faecalibacterium</taxon>
    </lineage>
</organism>
<evidence type="ECO:0000313" key="2">
    <source>
        <dbReference type="EMBL" id="HIZ57862.1"/>
    </source>
</evidence>
<keyword evidence="1" id="KW-1133">Transmembrane helix</keyword>
<proteinExistence type="predicted"/>
<dbReference type="Proteomes" id="UP000824065">
    <property type="component" value="Unassembled WGS sequence"/>
</dbReference>
<keyword evidence="1" id="KW-0472">Membrane</keyword>
<protein>
    <submittedName>
        <fullName evidence="2">Uncharacterized protein</fullName>
    </submittedName>
</protein>
<sequence>MTNQKKNAILKIEVNTIMGKKNVENEKLANSEHEKIKKFLIAFFVAFLLIPVVINFLVSIPNPMVKGDPNTVEATWINFWGSYLGDFLSALIGAGISGAVAFSLIGKEVEANRNAEILKDFSISFNHQFQAVKQKIIQNASNIHMIVQQYHMGLLALHDFSKEYNQIMSNLQTVQVELNAMVNTNALLLQYAKEKNADCDMDCICEKFVTLILSYNKLRINYSIAIQNKQEYNIVKYYNENCVDPFNILRDELIRVERGYIRTLFPVLITEKSFTLPPVEKIVETDYDTVIQRKHKAVSES</sequence>
<reference evidence="2" key="1">
    <citation type="journal article" date="2021" name="PeerJ">
        <title>Extensive microbial diversity within the chicken gut microbiome revealed by metagenomics and culture.</title>
        <authorList>
            <person name="Gilroy R."/>
            <person name="Ravi A."/>
            <person name="Getino M."/>
            <person name="Pursley I."/>
            <person name="Horton D.L."/>
            <person name="Alikhan N.F."/>
            <person name="Baker D."/>
            <person name="Gharbi K."/>
            <person name="Hall N."/>
            <person name="Watson M."/>
            <person name="Adriaenssens E.M."/>
            <person name="Foster-Nyarko E."/>
            <person name="Jarju S."/>
            <person name="Secka A."/>
            <person name="Antonio M."/>
            <person name="Oren A."/>
            <person name="Chaudhuri R.R."/>
            <person name="La Ragione R."/>
            <person name="Hildebrand F."/>
            <person name="Pallen M.J."/>
        </authorList>
    </citation>
    <scope>NUCLEOTIDE SEQUENCE</scope>
    <source>
        <strain evidence="2">ChiBcec16-3735</strain>
    </source>
</reference>
<feature type="transmembrane region" description="Helical" evidence="1">
    <location>
        <begin position="39"/>
        <end position="60"/>
    </location>
</feature>
<accession>A0A9D2FG26</accession>
<comment type="caution">
    <text evidence="2">The sequence shown here is derived from an EMBL/GenBank/DDBJ whole genome shotgun (WGS) entry which is preliminary data.</text>
</comment>
<gene>
    <name evidence="2" type="ORF">H9725_04680</name>
</gene>
<evidence type="ECO:0000256" key="1">
    <source>
        <dbReference type="SAM" id="Phobius"/>
    </source>
</evidence>
<keyword evidence="1" id="KW-0812">Transmembrane</keyword>
<feature type="transmembrane region" description="Helical" evidence="1">
    <location>
        <begin position="80"/>
        <end position="105"/>
    </location>
</feature>
<evidence type="ECO:0000313" key="3">
    <source>
        <dbReference type="Proteomes" id="UP000824065"/>
    </source>
</evidence>
<dbReference type="AlphaFoldDB" id="A0A9D2FG26"/>
<dbReference type="EMBL" id="DXBJ01000029">
    <property type="protein sequence ID" value="HIZ57862.1"/>
    <property type="molecule type" value="Genomic_DNA"/>
</dbReference>
<name>A0A9D2FG26_9FIRM</name>